<dbReference type="AlphaFoldDB" id="A0A1G9A7L0"/>
<reference evidence="1 2" key="1">
    <citation type="submission" date="2016-10" db="EMBL/GenBank/DDBJ databases">
        <authorList>
            <person name="Varghese N."/>
            <person name="Submissions S."/>
        </authorList>
    </citation>
    <scope>NUCLEOTIDE SEQUENCE [LARGE SCALE GENOMIC DNA]</scope>
    <source>
        <strain evidence="1 2">DSM 2373</strain>
    </source>
</reference>
<evidence type="ECO:0000313" key="1">
    <source>
        <dbReference type="EMBL" id="SDK23297.1"/>
    </source>
</evidence>
<keyword evidence="2" id="KW-1185">Reference proteome</keyword>
<protein>
    <submittedName>
        <fullName evidence="1">Uncharacterized protein</fullName>
    </submittedName>
</protein>
<name>A0A1G9A7L0_9EURY</name>
<dbReference type="RefSeq" id="WP_066958095.1">
    <property type="nucleotide sequence ID" value="NZ_BCNX01000008.1"/>
</dbReference>
<evidence type="ECO:0000313" key="2">
    <source>
        <dbReference type="Proteomes" id="UP000326500"/>
    </source>
</evidence>
<accession>A0A1G9A7L0</accession>
<organism evidence="1 2">
    <name type="scientific">Methanoculleus thermophilus</name>
    <dbReference type="NCBI Taxonomy" id="2200"/>
    <lineage>
        <taxon>Archaea</taxon>
        <taxon>Methanobacteriati</taxon>
        <taxon>Methanobacteriota</taxon>
        <taxon>Stenosarchaea group</taxon>
        <taxon>Methanomicrobia</taxon>
        <taxon>Methanomicrobiales</taxon>
        <taxon>Methanomicrobiaceae</taxon>
        <taxon>Methanoculleus</taxon>
    </lineage>
</organism>
<dbReference type="Proteomes" id="UP000326500">
    <property type="component" value="Unassembled WGS sequence"/>
</dbReference>
<dbReference type="EMBL" id="FNFT01000005">
    <property type="protein sequence ID" value="SDK23297.1"/>
    <property type="molecule type" value="Genomic_DNA"/>
</dbReference>
<proteinExistence type="predicted"/>
<gene>
    <name evidence="1" type="ORF">SAMN04488571_105208</name>
</gene>
<dbReference type="STRING" id="2200.GCA_001571405_01776"/>
<dbReference type="OrthoDB" id="107108at2157"/>
<sequence length="212" mass="23979">MAYEYGSPSRPIREILTVLRDDLARTYRAEYLPAHRRSPRKSRRLRRIRGWSRHLSRLVADIDRVMDVVLPRIERETGHTFRDHDGIVRVLMSPSTERLFLGILGDIPEDALNVPARDLAILAHSLKDARALAIIGDVTLQLKVMHGEHPMKFASLADRWGLHENRIGLSSHYRPTGETLMQEKEALARATLGLIYIEGGADALRAAVPLLS</sequence>